<dbReference type="EMBL" id="CAXAMM010002581">
    <property type="protein sequence ID" value="CAK8996714.1"/>
    <property type="molecule type" value="Genomic_DNA"/>
</dbReference>
<proteinExistence type="predicted"/>
<keyword evidence="3" id="KW-1185">Reference proteome</keyword>
<dbReference type="Pfam" id="PF04232">
    <property type="entry name" value="SpoVS"/>
    <property type="match status" value="1"/>
</dbReference>
<evidence type="ECO:0000313" key="3">
    <source>
        <dbReference type="Proteomes" id="UP001642464"/>
    </source>
</evidence>
<organism evidence="2 3">
    <name type="scientific">Durusdinium trenchii</name>
    <dbReference type="NCBI Taxonomy" id="1381693"/>
    <lineage>
        <taxon>Eukaryota</taxon>
        <taxon>Sar</taxon>
        <taxon>Alveolata</taxon>
        <taxon>Dinophyceae</taxon>
        <taxon>Suessiales</taxon>
        <taxon>Symbiodiniaceae</taxon>
        <taxon>Durusdinium</taxon>
    </lineage>
</organism>
<comment type="caution">
    <text evidence="2">The sequence shown here is derived from an EMBL/GenBank/DDBJ whole genome shotgun (WGS) entry which is preliminary data.</text>
</comment>
<reference evidence="2 3" key="1">
    <citation type="submission" date="2024-02" db="EMBL/GenBank/DDBJ databases">
        <authorList>
            <person name="Chen Y."/>
            <person name="Shah S."/>
            <person name="Dougan E. K."/>
            <person name="Thang M."/>
            <person name="Chan C."/>
        </authorList>
    </citation>
    <scope>NUCLEOTIDE SEQUENCE [LARGE SCALE GENOMIC DNA]</scope>
</reference>
<gene>
    <name evidence="2" type="ORF">SCF082_LOCUS4920</name>
</gene>
<dbReference type="InterPro" id="IPR007347">
    <property type="entry name" value="SpoVS"/>
</dbReference>
<keyword evidence="1" id="KW-0694">RNA-binding</keyword>
<dbReference type="Proteomes" id="UP001642464">
    <property type="component" value="Unassembled WGS sequence"/>
</dbReference>
<dbReference type="InterPro" id="IPR036882">
    <property type="entry name" value="Alba-like_dom_sf"/>
</dbReference>
<accession>A0ABP0I5Y3</accession>
<name>A0ABP0I5Y3_9DINO</name>
<protein>
    <submittedName>
        <fullName evidence="2">Uncharacterized protein</fullName>
    </submittedName>
</protein>
<evidence type="ECO:0000256" key="1">
    <source>
        <dbReference type="ARBA" id="ARBA00022884"/>
    </source>
</evidence>
<evidence type="ECO:0000313" key="2">
    <source>
        <dbReference type="EMBL" id="CAK8996714.1"/>
    </source>
</evidence>
<dbReference type="Gene3D" id="3.30.110.20">
    <property type="entry name" value="Alba-like domain"/>
    <property type="match status" value="2"/>
</dbReference>
<sequence>MRLPGFETILRTHLRVGVRHWASAAQTEGLQCGAQTNAGKLAGAIVARIREKSRVSIDTVGPQAGYTALKSIMIAEEYAKQDFKDKVLVVRPEMVKLEPREAPSGRMTETNAPSWQHFGLRMHVAAADQFKEVQQELVYFRRAVIRQVDLEVQPFWKSKCMKFRFRSRCSALQTSMWSELQCGDTNPGTAAGLLSRLVESKGTAPVACMGAAATSKVYKAFLITEDYLRRNKSLGDKVIAFHARKDTFKADAEDRTRLLLSCWLVPTTLYESS</sequence>